<dbReference type="InterPro" id="IPR020901">
    <property type="entry name" value="Prtase_inh_Kunz-CS"/>
</dbReference>
<dbReference type="CDD" id="cd00109">
    <property type="entry name" value="Kunitz-type"/>
    <property type="match status" value="1"/>
</dbReference>
<feature type="domain" description="BPTI/Kunitz inhibitor" evidence="4">
    <location>
        <begin position="29"/>
        <end position="64"/>
    </location>
</feature>
<evidence type="ECO:0000256" key="1">
    <source>
        <dbReference type="ARBA" id="ARBA00022690"/>
    </source>
</evidence>
<proteinExistence type="predicted"/>
<accession>A0A0C2G8R6</accession>
<dbReference type="PROSITE" id="PS50279">
    <property type="entry name" value="BPTI_KUNITZ_2"/>
    <property type="match status" value="1"/>
</dbReference>
<dbReference type="Proteomes" id="UP000054047">
    <property type="component" value="Unassembled WGS sequence"/>
</dbReference>
<keyword evidence="1" id="KW-0646">Protease inhibitor</keyword>
<dbReference type="Gene3D" id="4.10.410.10">
    <property type="entry name" value="Pancreatic trypsin inhibitor Kunitz domain"/>
    <property type="match status" value="1"/>
</dbReference>
<organism evidence="5 6">
    <name type="scientific">Ancylostoma duodenale</name>
    <dbReference type="NCBI Taxonomy" id="51022"/>
    <lineage>
        <taxon>Eukaryota</taxon>
        <taxon>Metazoa</taxon>
        <taxon>Ecdysozoa</taxon>
        <taxon>Nematoda</taxon>
        <taxon>Chromadorea</taxon>
        <taxon>Rhabditida</taxon>
        <taxon>Rhabditina</taxon>
        <taxon>Rhabditomorpha</taxon>
        <taxon>Strongyloidea</taxon>
        <taxon>Ancylostomatidae</taxon>
        <taxon>Ancylostomatinae</taxon>
        <taxon>Ancylostoma</taxon>
    </lineage>
</organism>
<keyword evidence="3" id="KW-1015">Disulfide bond</keyword>
<evidence type="ECO:0000256" key="3">
    <source>
        <dbReference type="ARBA" id="ARBA00023157"/>
    </source>
</evidence>
<reference evidence="5 6" key="1">
    <citation type="submission" date="2013-12" db="EMBL/GenBank/DDBJ databases">
        <title>Draft genome of the parsitic nematode Ancylostoma duodenale.</title>
        <authorList>
            <person name="Mitreva M."/>
        </authorList>
    </citation>
    <scope>NUCLEOTIDE SEQUENCE [LARGE SCALE GENOMIC DNA]</scope>
    <source>
        <strain evidence="5 6">Zhejiang</strain>
    </source>
</reference>
<dbReference type="OrthoDB" id="4473401at2759"/>
<evidence type="ECO:0000313" key="5">
    <source>
        <dbReference type="EMBL" id="KIH55254.1"/>
    </source>
</evidence>
<dbReference type="Pfam" id="PF00014">
    <property type="entry name" value="Kunitz_BPTI"/>
    <property type="match status" value="1"/>
</dbReference>
<dbReference type="InterPro" id="IPR002223">
    <property type="entry name" value="Kunitz_BPTI"/>
</dbReference>
<evidence type="ECO:0000256" key="2">
    <source>
        <dbReference type="ARBA" id="ARBA00022900"/>
    </source>
</evidence>
<dbReference type="PANTHER" id="PTHR10083">
    <property type="entry name" value="KUNITZ-TYPE PROTEASE INHIBITOR-RELATED"/>
    <property type="match status" value="1"/>
</dbReference>
<dbReference type="InterPro" id="IPR050098">
    <property type="entry name" value="TFPI/VKTCI-like"/>
</dbReference>
<dbReference type="GO" id="GO:0004867">
    <property type="term" value="F:serine-type endopeptidase inhibitor activity"/>
    <property type="evidence" value="ECO:0007669"/>
    <property type="project" value="UniProtKB-KW"/>
</dbReference>
<dbReference type="PRINTS" id="PR00759">
    <property type="entry name" value="BASICPTASE"/>
</dbReference>
<name>A0A0C2G8R6_9BILA</name>
<dbReference type="AlphaFoldDB" id="A0A0C2G8R6"/>
<evidence type="ECO:0000313" key="6">
    <source>
        <dbReference type="Proteomes" id="UP000054047"/>
    </source>
</evidence>
<keyword evidence="2" id="KW-0722">Serine protease inhibitor</keyword>
<dbReference type="SMART" id="SM00131">
    <property type="entry name" value="KU"/>
    <property type="match status" value="1"/>
</dbReference>
<dbReference type="SUPFAM" id="SSF57362">
    <property type="entry name" value="BPTI-like"/>
    <property type="match status" value="1"/>
</dbReference>
<evidence type="ECO:0000259" key="4">
    <source>
        <dbReference type="PROSITE" id="PS50279"/>
    </source>
</evidence>
<dbReference type="GO" id="GO:0005615">
    <property type="term" value="C:extracellular space"/>
    <property type="evidence" value="ECO:0007669"/>
    <property type="project" value="TreeGrafter"/>
</dbReference>
<dbReference type="PROSITE" id="PS00280">
    <property type="entry name" value="BPTI_KUNITZ_1"/>
    <property type="match status" value="1"/>
</dbReference>
<dbReference type="PANTHER" id="PTHR10083:SF374">
    <property type="entry name" value="BPTI_KUNITZ INHIBITOR DOMAIN-CONTAINING PROTEIN"/>
    <property type="match status" value="1"/>
</dbReference>
<gene>
    <name evidence="5" type="ORF">ANCDUO_14593</name>
</gene>
<dbReference type="EMBL" id="KN737670">
    <property type="protein sequence ID" value="KIH55254.1"/>
    <property type="molecule type" value="Genomic_DNA"/>
</dbReference>
<keyword evidence="6" id="KW-1185">Reference proteome</keyword>
<dbReference type="InterPro" id="IPR036880">
    <property type="entry name" value="Kunitz_BPTI_sf"/>
</dbReference>
<protein>
    <submittedName>
        <fullName evidence="5">Kunitz/Bovine pancreatic trypsin inhibitor domain protein</fullName>
    </submittedName>
</protein>
<sequence>MVMLQMQSSKQLSEYEVSPHIVPPLSSLRFYYETKEKKCKMFIYGGCRGNGNNFLTEEECKKKCMQDNWFDVARTSNEA</sequence>